<evidence type="ECO:0000313" key="5">
    <source>
        <dbReference type="Proteomes" id="UP000029558"/>
    </source>
</evidence>
<evidence type="ECO:0000313" key="6">
    <source>
        <dbReference type="Proteomes" id="UP000422232"/>
    </source>
</evidence>
<feature type="chain" id="PRO_5014219433" evidence="2">
    <location>
        <begin position="20"/>
        <end position="65"/>
    </location>
</feature>
<protein>
    <submittedName>
        <fullName evidence="4">Uncharacterized protein</fullName>
    </submittedName>
</protein>
<reference evidence="4 6" key="3">
    <citation type="submission" date="2019-04" db="EMBL/GenBank/DDBJ databases">
        <title>Complete genome sequencing of Piscirickettsia salmonis strain Psal-009.</title>
        <authorList>
            <person name="Schober I."/>
            <person name="Bunk B."/>
            <person name="Sproer C."/>
            <person name="Carril G.P."/>
            <person name="Riedel T."/>
            <person name="Flores-Herrera P.A."/>
            <person name="Nourdin-Galindo G."/>
            <person name="Marshall S.H."/>
            <person name="Overmann J."/>
        </authorList>
    </citation>
    <scope>NUCLEOTIDE SEQUENCE [LARGE SCALE GENOMIC DNA]</scope>
    <source>
        <strain evidence="4 6">Psal-009</strain>
    </source>
</reference>
<dbReference type="RefSeq" id="WP_016210814.1">
    <property type="nucleotide sequence ID" value="NZ_CP012413.1"/>
</dbReference>
<feature type="region of interest" description="Disordered" evidence="1">
    <location>
        <begin position="40"/>
        <end position="65"/>
    </location>
</feature>
<dbReference type="EMBL" id="CP012508">
    <property type="protein sequence ID" value="ALB21745.1"/>
    <property type="molecule type" value="Genomic_DNA"/>
</dbReference>
<dbReference type="Proteomes" id="UP000029558">
    <property type="component" value="Chromosome"/>
</dbReference>
<accession>A0A095BBP5</accession>
<evidence type="ECO:0000256" key="2">
    <source>
        <dbReference type="SAM" id="SignalP"/>
    </source>
</evidence>
<keyword evidence="2" id="KW-0732">Signal</keyword>
<keyword evidence="6" id="KW-1185">Reference proteome</keyword>
<reference evidence="3 5" key="1">
    <citation type="journal article" date="2014" name="Genome Announc.">
        <title>Comparative Genome Analysis of Two Isolates of the Fish Pathogen Piscirickettsia salmonis from Different Hosts Reveals Major Differences in Virulence-Associated Secretion Systems.</title>
        <authorList>
            <person name="Bohle H."/>
            <person name="Henriquez P."/>
            <person name="Grothusen H."/>
            <person name="Navas E."/>
            <person name="Sandoval A."/>
            <person name="Bustamante F."/>
            <person name="Bustos P."/>
            <person name="Mancilla M."/>
        </authorList>
    </citation>
    <scope>NUCLEOTIDE SEQUENCE [LARGE SCALE GENOMIC DNA]</scope>
    <source>
        <strain evidence="5">B1-32597</strain>
        <strain evidence="3">PM32597B1</strain>
    </source>
</reference>
<dbReference type="Proteomes" id="UP000422232">
    <property type="component" value="Chromosome"/>
</dbReference>
<reference evidence="3" key="2">
    <citation type="submission" date="2015-08" db="EMBL/GenBank/DDBJ databases">
        <title>Complete genome sequence of Piscirickettsia salmonis strain PM32597B1.</title>
        <authorList>
            <person name="Bohle H."/>
            <person name="Henriquez P."/>
            <person name="Navas E."/>
            <person name="Grothusen H."/>
            <person name="Bustamante F."/>
            <person name="Bustos P."/>
            <person name="Bustos P."/>
            <person name="Mancilla M."/>
        </authorList>
    </citation>
    <scope>NUCLEOTIDE SEQUENCE</scope>
    <source>
        <strain evidence="3">PM32597B1</strain>
    </source>
</reference>
<organism evidence="4 6">
    <name type="scientific">Piscirickettsia salmonis</name>
    <dbReference type="NCBI Taxonomy" id="1238"/>
    <lineage>
        <taxon>Bacteria</taxon>
        <taxon>Pseudomonadati</taxon>
        <taxon>Pseudomonadota</taxon>
        <taxon>Gammaproteobacteria</taxon>
        <taxon>Thiotrichales</taxon>
        <taxon>Piscirickettsiaceae</taxon>
        <taxon>Piscirickettsia</taxon>
    </lineage>
</organism>
<dbReference type="OrthoDB" id="9915797at2"/>
<evidence type="ECO:0000313" key="3">
    <source>
        <dbReference type="EMBL" id="ALB21745.1"/>
    </source>
</evidence>
<proteinExistence type="predicted"/>
<dbReference type="GeneID" id="66739874"/>
<dbReference type="EMBL" id="CP038908">
    <property type="protein sequence ID" value="QGO07063.1"/>
    <property type="molecule type" value="Genomic_DNA"/>
</dbReference>
<feature type="signal peptide" evidence="2">
    <location>
        <begin position="1"/>
        <end position="19"/>
    </location>
</feature>
<evidence type="ECO:0000256" key="1">
    <source>
        <dbReference type="SAM" id="MobiDB-lite"/>
    </source>
</evidence>
<gene>
    <name evidence="3" type="ORF">KU39_561</name>
    <name evidence="4" type="ORF">Psal009_03000</name>
</gene>
<dbReference type="AlphaFoldDB" id="A0A095BBP5"/>
<evidence type="ECO:0000313" key="4">
    <source>
        <dbReference type="EMBL" id="QGO07063.1"/>
    </source>
</evidence>
<sequence>MRKIILFLSIALITSSGWATGSSTDSSKFQQWSEKAKTATENAWEKTKSGSQSLWNKVHPKKSDS</sequence>
<name>A0A095BBP5_PISSA</name>